<dbReference type="InParanoid" id="A0A369K1V5"/>
<feature type="region of interest" description="Disordered" evidence="1">
    <location>
        <begin position="1"/>
        <end position="76"/>
    </location>
</feature>
<dbReference type="EMBL" id="LUEZ02000015">
    <property type="protein sequence ID" value="RDB27572.1"/>
    <property type="molecule type" value="Genomic_DNA"/>
</dbReference>
<evidence type="ECO:0000256" key="1">
    <source>
        <dbReference type="SAM" id="MobiDB-lite"/>
    </source>
</evidence>
<comment type="caution">
    <text evidence="2">The sequence shown here is derived from an EMBL/GenBank/DDBJ whole genome shotgun (WGS) entry which is preliminary data.</text>
</comment>
<accession>A0A369K1V5</accession>
<dbReference type="Proteomes" id="UP000076154">
    <property type="component" value="Unassembled WGS sequence"/>
</dbReference>
<gene>
    <name evidence="2" type="ORF">Hypma_003900</name>
</gene>
<feature type="compositionally biased region" description="Basic and acidic residues" evidence="1">
    <location>
        <begin position="1"/>
        <end position="16"/>
    </location>
</feature>
<reference evidence="2" key="1">
    <citation type="submission" date="2018-04" db="EMBL/GenBank/DDBJ databases">
        <title>Whole genome sequencing of Hypsizygus marmoreus.</title>
        <authorList>
            <person name="Choi I.-G."/>
            <person name="Min B."/>
            <person name="Kim J.-G."/>
            <person name="Kim S."/>
            <person name="Oh Y.-L."/>
            <person name="Kong W.-S."/>
            <person name="Park H."/>
            <person name="Jeong J."/>
            <person name="Song E.-S."/>
        </authorList>
    </citation>
    <scope>NUCLEOTIDE SEQUENCE [LARGE SCALE GENOMIC DNA]</scope>
    <source>
        <strain evidence="2">51987-8</strain>
    </source>
</reference>
<dbReference type="AlphaFoldDB" id="A0A369K1V5"/>
<evidence type="ECO:0000313" key="2">
    <source>
        <dbReference type="EMBL" id="RDB27572.1"/>
    </source>
</evidence>
<keyword evidence="3" id="KW-1185">Reference proteome</keyword>
<proteinExistence type="predicted"/>
<organism evidence="2 3">
    <name type="scientific">Hypsizygus marmoreus</name>
    <name type="common">White beech mushroom</name>
    <name type="synonym">Agaricus marmoreus</name>
    <dbReference type="NCBI Taxonomy" id="39966"/>
    <lineage>
        <taxon>Eukaryota</taxon>
        <taxon>Fungi</taxon>
        <taxon>Dikarya</taxon>
        <taxon>Basidiomycota</taxon>
        <taxon>Agaricomycotina</taxon>
        <taxon>Agaricomycetes</taxon>
        <taxon>Agaricomycetidae</taxon>
        <taxon>Agaricales</taxon>
        <taxon>Tricholomatineae</taxon>
        <taxon>Lyophyllaceae</taxon>
        <taxon>Hypsizygus</taxon>
    </lineage>
</organism>
<sequence>MLHVIDGQRSESEPYKAAKRTLSTVTGLRDPPKARRPTLGPDPPPQLRNYLRSSAVSKRKHDINAPTTGLHQRIAL</sequence>
<evidence type="ECO:0000313" key="3">
    <source>
        <dbReference type="Proteomes" id="UP000076154"/>
    </source>
</evidence>
<name>A0A369K1V5_HYPMA</name>
<protein>
    <submittedName>
        <fullName evidence="2">Uncharacterized protein</fullName>
    </submittedName>
</protein>